<reference evidence="2" key="1">
    <citation type="submission" date="2019-08" db="EMBL/GenBank/DDBJ databases">
        <authorList>
            <person name="Kucharzyk K."/>
            <person name="Murdoch R.W."/>
            <person name="Higgins S."/>
            <person name="Loffler F."/>
        </authorList>
    </citation>
    <scope>NUCLEOTIDE SEQUENCE</scope>
</reference>
<gene>
    <name evidence="2" type="ORF">SDC9_108199</name>
</gene>
<protein>
    <submittedName>
        <fullName evidence="2">Uncharacterized protein</fullName>
    </submittedName>
</protein>
<dbReference type="AlphaFoldDB" id="A0A645B9M2"/>
<evidence type="ECO:0000256" key="1">
    <source>
        <dbReference type="SAM" id="MobiDB-lite"/>
    </source>
</evidence>
<accession>A0A645B9M2</accession>
<organism evidence="2">
    <name type="scientific">bioreactor metagenome</name>
    <dbReference type="NCBI Taxonomy" id="1076179"/>
    <lineage>
        <taxon>unclassified sequences</taxon>
        <taxon>metagenomes</taxon>
        <taxon>ecological metagenomes</taxon>
    </lineage>
</organism>
<comment type="caution">
    <text evidence="2">The sequence shown here is derived from an EMBL/GenBank/DDBJ whole genome shotgun (WGS) entry which is preliminary data.</text>
</comment>
<dbReference type="EMBL" id="VSSQ01018287">
    <property type="protein sequence ID" value="MPM61341.1"/>
    <property type="molecule type" value="Genomic_DNA"/>
</dbReference>
<evidence type="ECO:0000313" key="2">
    <source>
        <dbReference type="EMBL" id="MPM61341.1"/>
    </source>
</evidence>
<proteinExistence type="predicted"/>
<feature type="region of interest" description="Disordered" evidence="1">
    <location>
        <begin position="254"/>
        <end position="273"/>
    </location>
</feature>
<sequence length="273" mass="28741">MHHFVLVDGAFNKPRPAGFAGAAENLLKFNLAGRPRAVDAIGLGQLHKIRAAVQVGLRKALIINEVLPLAHHAQGLIIKQHDDNRHVVMLHRGQLVAVHAEAAVSGAQHYRSVGTAHLCPDGRPQAEAHGAEAARGNELTRSAEVIILGRPHLVLPNVGGHHGPALGHLLNGLQNFVGSQSVGVAGQRRLLVGENPLLPLGIIMGGQLLVQELQHSPGIADDVVAGDHILIHLGPVNVHMYDLRLGGEGVRPAGHPVGETAADGDEQVTLRDG</sequence>
<name>A0A645B9M2_9ZZZZ</name>